<reference evidence="2" key="1">
    <citation type="journal article" date="2014" name="Science">
        <title>The coffee genome provides insight into the convergent evolution of caffeine biosynthesis.</title>
        <authorList>
            <person name="Denoeud F."/>
            <person name="Carretero-Paulet L."/>
            <person name="Dereeper A."/>
            <person name="Droc G."/>
            <person name="Guyot R."/>
            <person name="Pietrella M."/>
            <person name="Zheng C."/>
            <person name="Alberti A."/>
            <person name="Anthony F."/>
            <person name="Aprea G."/>
            <person name="Aury J.M."/>
            <person name="Bento P."/>
            <person name="Bernard M."/>
            <person name="Bocs S."/>
            <person name="Campa C."/>
            <person name="Cenci A."/>
            <person name="Combes M.C."/>
            <person name="Crouzillat D."/>
            <person name="Da Silva C."/>
            <person name="Daddiego L."/>
            <person name="De Bellis F."/>
            <person name="Dussert S."/>
            <person name="Garsmeur O."/>
            <person name="Gayraud T."/>
            <person name="Guignon V."/>
            <person name="Jahn K."/>
            <person name="Jamilloux V."/>
            <person name="Joet T."/>
            <person name="Labadie K."/>
            <person name="Lan T."/>
            <person name="Leclercq J."/>
            <person name="Lepelley M."/>
            <person name="Leroy T."/>
            <person name="Li L.T."/>
            <person name="Librado P."/>
            <person name="Lopez L."/>
            <person name="Munoz A."/>
            <person name="Noel B."/>
            <person name="Pallavicini A."/>
            <person name="Perrotta G."/>
            <person name="Poncet V."/>
            <person name="Pot D."/>
            <person name="Priyono X."/>
            <person name="Rigoreau M."/>
            <person name="Rouard M."/>
            <person name="Rozas J."/>
            <person name="Tranchant-Dubreuil C."/>
            <person name="VanBuren R."/>
            <person name="Zhang Q."/>
            <person name="Andrade A.C."/>
            <person name="Argout X."/>
            <person name="Bertrand B."/>
            <person name="de Kochko A."/>
            <person name="Graziosi G."/>
            <person name="Henry R.J."/>
            <person name="Jayarama X."/>
            <person name="Ming R."/>
            <person name="Nagai C."/>
            <person name="Rounsley S."/>
            <person name="Sankoff D."/>
            <person name="Giuliano G."/>
            <person name="Albert V.A."/>
            <person name="Wincker P."/>
            <person name="Lashermes P."/>
        </authorList>
    </citation>
    <scope>NUCLEOTIDE SEQUENCE [LARGE SCALE GENOMIC DNA]</scope>
    <source>
        <strain evidence="2">cv. DH200-94</strain>
    </source>
</reference>
<dbReference type="GO" id="GO:0006427">
    <property type="term" value="P:histidyl-tRNA aminoacylation"/>
    <property type="evidence" value="ECO:0007669"/>
    <property type="project" value="TreeGrafter"/>
</dbReference>
<dbReference type="STRING" id="49390.A0A068UVL1"/>
<dbReference type="InterPro" id="IPR045864">
    <property type="entry name" value="aa-tRNA-synth_II/BPL/LPL"/>
</dbReference>
<proteinExistence type="predicted"/>
<sequence>MNMLGQNAGDGVTAKVVFDLSLARGLDYYIGVIFEAVFKGSTQVSSNYYYLKRLSCSLLLAYSSFLVVCGFRRDSNVNVMQVGSIAAGGRYDNLIGMFGRKQGISLGIEPVLVIMEQLQKDRSQVTRIS</sequence>
<keyword evidence="2" id="KW-1185">Reference proteome</keyword>
<dbReference type="Gene3D" id="3.30.930.10">
    <property type="entry name" value="Bira Bifunctional Protein, Domain 2"/>
    <property type="match status" value="1"/>
</dbReference>
<dbReference type="GO" id="GO:0003723">
    <property type="term" value="F:RNA binding"/>
    <property type="evidence" value="ECO:0007669"/>
    <property type="project" value="TreeGrafter"/>
</dbReference>
<dbReference type="PANTHER" id="PTHR11476">
    <property type="entry name" value="HISTIDYL-TRNA SYNTHETASE"/>
    <property type="match status" value="1"/>
</dbReference>
<dbReference type="AlphaFoldDB" id="A0A068UVL1"/>
<accession>A0A068UVL1</accession>
<dbReference type="PANTHER" id="PTHR11476:SF7">
    <property type="entry name" value="HISTIDINE--TRNA LIGASE"/>
    <property type="match status" value="1"/>
</dbReference>
<dbReference type="SUPFAM" id="SSF55681">
    <property type="entry name" value="Class II aaRS and biotin synthetases"/>
    <property type="match status" value="1"/>
</dbReference>
<dbReference type="EMBL" id="HG739141">
    <property type="protein sequence ID" value="CDP11648.1"/>
    <property type="molecule type" value="Genomic_DNA"/>
</dbReference>
<name>A0A068UVL1_COFCA</name>
<evidence type="ECO:0000313" key="2">
    <source>
        <dbReference type="Proteomes" id="UP000295252"/>
    </source>
</evidence>
<dbReference type="PhylomeDB" id="A0A068UVL1"/>
<dbReference type="GO" id="GO:0004821">
    <property type="term" value="F:histidine-tRNA ligase activity"/>
    <property type="evidence" value="ECO:0007669"/>
    <property type="project" value="TreeGrafter"/>
</dbReference>
<dbReference type="GO" id="GO:0032543">
    <property type="term" value="P:mitochondrial translation"/>
    <property type="evidence" value="ECO:0007669"/>
    <property type="project" value="TreeGrafter"/>
</dbReference>
<gene>
    <name evidence="1" type="ORF">GSCOC_T00034050001</name>
</gene>
<evidence type="ECO:0000313" key="1">
    <source>
        <dbReference type="EMBL" id="CDP11648.1"/>
    </source>
</evidence>
<protein>
    <recommendedName>
        <fullName evidence="3">Histidine--tRNA ligase</fullName>
    </recommendedName>
</protein>
<evidence type="ECO:0008006" key="3">
    <source>
        <dbReference type="Google" id="ProtNLM"/>
    </source>
</evidence>
<dbReference type="GO" id="GO:0005829">
    <property type="term" value="C:cytosol"/>
    <property type="evidence" value="ECO:0007669"/>
    <property type="project" value="TreeGrafter"/>
</dbReference>
<dbReference type="Proteomes" id="UP000295252">
    <property type="component" value="Chromosome III"/>
</dbReference>
<dbReference type="OrthoDB" id="1906957at2759"/>
<dbReference type="GO" id="GO:0005739">
    <property type="term" value="C:mitochondrion"/>
    <property type="evidence" value="ECO:0007669"/>
    <property type="project" value="TreeGrafter"/>
</dbReference>
<organism evidence="1 2">
    <name type="scientific">Coffea canephora</name>
    <name type="common">Robusta coffee</name>
    <dbReference type="NCBI Taxonomy" id="49390"/>
    <lineage>
        <taxon>Eukaryota</taxon>
        <taxon>Viridiplantae</taxon>
        <taxon>Streptophyta</taxon>
        <taxon>Embryophyta</taxon>
        <taxon>Tracheophyta</taxon>
        <taxon>Spermatophyta</taxon>
        <taxon>Magnoliopsida</taxon>
        <taxon>eudicotyledons</taxon>
        <taxon>Gunneridae</taxon>
        <taxon>Pentapetalae</taxon>
        <taxon>asterids</taxon>
        <taxon>lamiids</taxon>
        <taxon>Gentianales</taxon>
        <taxon>Rubiaceae</taxon>
        <taxon>Ixoroideae</taxon>
        <taxon>Gardenieae complex</taxon>
        <taxon>Bertiereae - Coffeeae clade</taxon>
        <taxon>Coffeeae</taxon>
        <taxon>Coffea</taxon>
    </lineage>
</organism>
<dbReference type="Gramene" id="CDP11648">
    <property type="protein sequence ID" value="CDP11648"/>
    <property type="gene ID" value="GSCOC_T00034050001"/>
</dbReference>
<dbReference type="InParanoid" id="A0A068UVL1"/>